<proteinExistence type="predicted"/>
<sequence>MRGLPDRRISDPVTLGKTSEPVFLCQSPTGLVGTEGGLHLPSGLLSCSKPVSPVVLGEFLPIWERKAASREIWSLPPAFRTASGTGDPTYHSGGVSEYSCLNLPLLHIPQGSDAASRLPMKTKPSPKYMY</sequence>
<dbReference type="Proteomes" id="UP000585614">
    <property type="component" value="Unassembled WGS sequence"/>
</dbReference>
<reference evidence="1 2" key="1">
    <citation type="journal article" date="2020" name="Nature">
        <title>Six reference-quality genomes reveal evolution of bat adaptations.</title>
        <authorList>
            <person name="Jebb D."/>
            <person name="Huang Z."/>
            <person name="Pippel M."/>
            <person name="Hughes G.M."/>
            <person name="Lavrichenko K."/>
            <person name="Devanna P."/>
            <person name="Winkler S."/>
            <person name="Jermiin L.S."/>
            <person name="Skirmuntt E.C."/>
            <person name="Katzourakis A."/>
            <person name="Burkitt-Gray L."/>
            <person name="Ray D.A."/>
            <person name="Sullivan K.A.M."/>
            <person name="Roscito J.G."/>
            <person name="Kirilenko B.M."/>
            <person name="Davalos L.M."/>
            <person name="Corthals A.P."/>
            <person name="Power M.L."/>
            <person name="Jones G."/>
            <person name="Ransome R.D."/>
            <person name="Dechmann D.K.N."/>
            <person name="Locatelli A.G."/>
            <person name="Puechmaille S.J."/>
            <person name="Fedrigo O."/>
            <person name="Jarvis E.D."/>
            <person name="Hiller M."/>
            <person name="Vernes S.C."/>
            <person name="Myers E.W."/>
            <person name="Teeling E.C."/>
        </authorList>
    </citation>
    <scope>NUCLEOTIDE SEQUENCE [LARGE SCALE GENOMIC DNA]</scope>
    <source>
        <strain evidence="1">MRhiFer1</strain>
        <tissue evidence="1">Lung</tissue>
    </source>
</reference>
<organism evidence="1 2">
    <name type="scientific">Rhinolophus ferrumequinum</name>
    <name type="common">Greater horseshoe bat</name>
    <dbReference type="NCBI Taxonomy" id="59479"/>
    <lineage>
        <taxon>Eukaryota</taxon>
        <taxon>Metazoa</taxon>
        <taxon>Chordata</taxon>
        <taxon>Craniata</taxon>
        <taxon>Vertebrata</taxon>
        <taxon>Euteleostomi</taxon>
        <taxon>Mammalia</taxon>
        <taxon>Eutheria</taxon>
        <taxon>Laurasiatheria</taxon>
        <taxon>Chiroptera</taxon>
        <taxon>Yinpterochiroptera</taxon>
        <taxon>Rhinolophoidea</taxon>
        <taxon>Rhinolophidae</taxon>
        <taxon>Rhinolophinae</taxon>
        <taxon>Rhinolophus</taxon>
    </lineage>
</organism>
<protein>
    <submittedName>
        <fullName evidence="1">Uncharacterized protein</fullName>
    </submittedName>
</protein>
<dbReference type="EMBL" id="JACAGC010000016">
    <property type="protein sequence ID" value="KAF6313040.1"/>
    <property type="molecule type" value="Genomic_DNA"/>
</dbReference>
<evidence type="ECO:0000313" key="1">
    <source>
        <dbReference type="EMBL" id="KAF6313040.1"/>
    </source>
</evidence>
<evidence type="ECO:0000313" key="2">
    <source>
        <dbReference type="Proteomes" id="UP000585614"/>
    </source>
</evidence>
<accession>A0A7J7UJH3</accession>
<gene>
    <name evidence="1" type="ORF">mRhiFer1_008566</name>
</gene>
<dbReference type="AlphaFoldDB" id="A0A7J7UJH3"/>
<name>A0A7J7UJH3_RHIFE</name>
<comment type="caution">
    <text evidence="1">The sequence shown here is derived from an EMBL/GenBank/DDBJ whole genome shotgun (WGS) entry which is preliminary data.</text>
</comment>